<keyword evidence="4 7" id="KW-0862">Zinc</keyword>
<feature type="compositionally biased region" description="Basic and acidic residues" evidence="8">
    <location>
        <begin position="328"/>
        <end position="354"/>
    </location>
</feature>
<feature type="compositionally biased region" description="Polar residues" evidence="8">
    <location>
        <begin position="314"/>
        <end position="326"/>
    </location>
</feature>
<dbReference type="Pfam" id="PF01400">
    <property type="entry name" value="Astacin"/>
    <property type="match status" value="1"/>
</dbReference>
<evidence type="ECO:0000313" key="11">
    <source>
        <dbReference type="Proteomes" id="UP001153954"/>
    </source>
</evidence>
<dbReference type="EC" id="3.4.24.-" evidence="7"/>
<dbReference type="SUPFAM" id="SSF55486">
    <property type="entry name" value="Metalloproteases ('zincins'), catalytic domain"/>
    <property type="match status" value="1"/>
</dbReference>
<evidence type="ECO:0000256" key="6">
    <source>
        <dbReference type="PROSITE-ProRule" id="PRU01211"/>
    </source>
</evidence>
<dbReference type="GO" id="GO:0004222">
    <property type="term" value="F:metalloendopeptidase activity"/>
    <property type="evidence" value="ECO:0007669"/>
    <property type="project" value="UniProtKB-UniRule"/>
</dbReference>
<feature type="region of interest" description="Disordered" evidence="8">
    <location>
        <begin position="390"/>
        <end position="412"/>
    </location>
</feature>
<keyword evidence="5 7" id="KW-0482">Metalloprotease</keyword>
<feature type="region of interest" description="Disordered" evidence="8">
    <location>
        <begin position="276"/>
        <end position="376"/>
    </location>
</feature>
<protein>
    <recommendedName>
        <fullName evidence="7">Metalloendopeptidase</fullName>
        <ecNumber evidence="7">3.4.24.-</ecNumber>
    </recommendedName>
</protein>
<dbReference type="EMBL" id="CAKOGL010000027">
    <property type="protein sequence ID" value="CAH2104951.1"/>
    <property type="molecule type" value="Genomic_DNA"/>
</dbReference>
<dbReference type="InterPro" id="IPR006026">
    <property type="entry name" value="Peptidase_Metallo"/>
</dbReference>
<feature type="compositionally biased region" description="Basic and acidic residues" evidence="8">
    <location>
        <begin position="282"/>
        <end position="294"/>
    </location>
</feature>
<evidence type="ECO:0000256" key="7">
    <source>
        <dbReference type="RuleBase" id="RU361183"/>
    </source>
</evidence>
<keyword evidence="3 7" id="KW-0378">Hydrolase</keyword>
<accession>A0AAU9V0X7</accession>
<dbReference type="Gene3D" id="3.40.390.10">
    <property type="entry name" value="Collagenase (Catalytic Domain)"/>
    <property type="match status" value="1"/>
</dbReference>
<dbReference type="GO" id="GO:0006508">
    <property type="term" value="P:proteolysis"/>
    <property type="evidence" value="ECO:0007669"/>
    <property type="project" value="UniProtKB-KW"/>
</dbReference>
<evidence type="ECO:0000256" key="3">
    <source>
        <dbReference type="ARBA" id="ARBA00022801"/>
    </source>
</evidence>
<reference evidence="10" key="1">
    <citation type="submission" date="2022-03" db="EMBL/GenBank/DDBJ databases">
        <authorList>
            <person name="Tunstrom K."/>
        </authorList>
    </citation>
    <scope>NUCLEOTIDE SEQUENCE</scope>
</reference>
<comment type="caution">
    <text evidence="10">The sequence shown here is derived from an EMBL/GenBank/DDBJ whole genome shotgun (WGS) entry which is preliminary data.</text>
</comment>
<sequence length="412" mass="47371">MTRQVQVHAIKLVPPPQWAMQVLKDSAMEQPSNNIKKGLNLHNEQMRKLHIWPLGIIPYYIDDLSFDKALRDTIRLYFDNVNRVTGLRFTEIPRPPEDDKSRWVFFINRRGQLDCADLAFHNFTNIGVQRVVLGYDCLANGKMSSVVLSLIGVPPQHNAPNRNKFITINEKNILPDKLYLFEKLKDDVWLFNNLTYDYYSAGHYGTHQYTSNGGETVTYVSQPEKMRSLSKDSAIGFSLTDLRKINMLYNNIITKRETSVKVPGCDQLFDRGSKLKYPKSNMSDHIETSKESNEYPKPQDVMPTENSFVKETDNYSAQNGPGQFTIGSKEDFGDNNEDENKSEKQLSTENKVDYDDNQAELSNTKKTGKNDIDVENNQKLRDKLLLAHINKKENILNESDYETDPEGNKKIK</sequence>
<dbReference type="InterPro" id="IPR024079">
    <property type="entry name" value="MetalloPept_cat_dom_sf"/>
</dbReference>
<dbReference type="PANTHER" id="PTHR10127:SF780">
    <property type="entry name" value="METALLOENDOPEPTIDASE"/>
    <property type="match status" value="1"/>
</dbReference>
<dbReference type="AlphaFoldDB" id="A0AAU9V0X7"/>
<evidence type="ECO:0000313" key="10">
    <source>
        <dbReference type="EMBL" id="CAH2104951.1"/>
    </source>
</evidence>
<dbReference type="Proteomes" id="UP001153954">
    <property type="component" value="Unassembled WGS sequence"/>
</dbReference>
<keyword evidence="6" id="KW-1015">Disulfide bond</keyword>
<dbReference type="PANTHER" id="PTHR10127">
    <property type="entry name" value="DISCOIDIN, CUB, EGF, LAMININ , AND ZINC METALLOPROTEASE DOMAIN CONTAINING"/>
    <property type="match status" value="1"/>
</dbReference>
<organism evidence="10 11">
    <name type="scientific">Euphydryas editha</name>
    <name type="common">Edith's checkerspot</name>
    <dbReference type="NCBI Taxonomy" id="104508"/>
    <lineage>
        <taxon>Eukaryota</taxon>
        <taxon>Metazoa</taxon>
        <taxon>Ecdysozoa</taxon>
        <taxon>Arthropoda</taxon>
        <taxon>Hexapoda</taxon>
        <taxon>Insecta</taxon>
        <taxon>Pterygota</taxon>
        <taxon>Neoptera</taxon>
        <taxon>Endopterygota</taxon>
        <taxon>Lepidoptera</taxon>
        <taxon>Glossata</taxon>
        <taxon>Ditrysia</taxon>
        <taxon>Papilionoidea</taxon>
        <taxon>Nymphalidae</taxon>
        <taxon>Nymphalinae</taxon>
        <taxon>Euphydryas</taxon>
    </lineage>
</organism>
<evidence type="ECO:0000259" key="9">
    <source>
        <dbReference type="PROSITE" id="PS51864"/>
    </source>
</evidence>
<evidence type="ECO:0000256" key="5">
    <source>
        <dbReference type="ARBA" id="ARBA00023049"/>
    </source>
</evidence>
<comment type="caution">
    <text evidence="6">Lacks conserved residue(s) required for the propagation of feature annotation.</text>
</comment>
<dbReference type="SMART" id="SM00235">
    <property type="entry name" value="ZnMc"/>
    <property type="match status" value="1"/>
</dbReference>
<feature type="disulfide bond" evidence="6">
    <location>
        <begin position="115"/>
        <end position="137"/>
    </location>
</feature>
<proteinExistence type="predicted"/>
<keyword evidence="11" id="KW-1185">Reference proteome</keyword>
<evidence type="ECO:0000256" key="8">
    <source>
        <dbReference type="SAM" id="MobiDB-lite"/>
    </source>
</evidence>
<feature type="domain" description="Peptidase M12A" evidence="9">
    <location>
        <begin position="44"/>
        <end position="255"/>
    </location>
</feature>
<evidence type="ECO:0000256" key="4">
    <source>
        <dbReference type="ARBA" id="ARBA00022833"/>
    </source>
</evidence>
<evidence type="ECO:0000256" key="2">
    <source>
        <dbReference type="ARBA" id="ARBA00022723"/>
    </source>
</evidence>
<evidence type="ECO:0000256" key="1">
    <source>
        <dbReference type="ARBA" id="ARBA00022670"/>
    </source>
</evidence>
<keyword evidence="1 7" id="KW-0645">Protease</keyword>
<dbReference type="InterPro" id="IPR001506">
    <property type="entry name" value="Peptidase_M12A"/>
</dbReference>
<dbReference type="PRINTS" id="PR00480">
    <property type="entry name" value="ASTACIN"/>
</dbReference>
<name>A0AAU9V0X7_EUPED</name>
<dbReference type="PROSITE" id="PS51864">
    <property type="entry name" value="ASTACIN"/>
    <property type="match status" value="1"/>
</dbReference>
<keyword evidence="2 7" id="KW-0479">Metal-binding</keyword>
<comment type="cofactor">
    <cofactor evidence="7">
        <name>Zn(2+)</name>
        <dbReference type="ChEBI" id="CHEBI:29105"/>
    </cofactor>
    <text evidence="7">Binds 1 zinc ion per subunit.</text>
</comment>
<gene>
    <name evidence="10" type="ORF">EEDITHA_LOCUS19274</name>
</gene>
<dbReference type="GO" id="GO:0008270">
    <property type="term" value="F:zinc ion binding"/>
    <property type="evidence" value="ECO:0007669"/>
    <property type="project" value="InterPro"/>
</dbReference>